<protein>
    <submittedName>
        <fullName evidence="2">MBL fold metallo-hydrolase</fullName>
    </submittedName>
</protein>
<proteinExistence type="predicted"/>
<dbReference type="Proteomes" id="UP001059617">
    <property type="component" value="Chromosome"/>
</dbReference>
<reference evidence="2" key="1">
    <citation type="submission" date="2021-04" db="EMBL/GenBank/DDBJ databases">
        <authorList>
            <person name="Hartkoorn R.C."/>
            <person name="Beaudoing E."/>
            <person name="Hot D."/>
        </authorList>
    </citation>
    <scope>NUCLEOTIDE SEQUENCE</scope>
    <source>
        <strain evidence="2">NRRL B-16292</strain>
    </source>
</reference>
<dbReference type="Gene3D" id="1.10.10.10">
    <property type="entry name" value="Winged helix-like DNA-binding domain superfamily/Winged helix DNA-binding domain"/>
    <property type="match status" value="1"/>
</dbReference>
<dbReference type="InterPro" id="IPR050662">
    <property type="entry name" value="Sec-metab_biosynth-thioest"/>
</dbReference>
<dbReference type="SMART" id="SM00849">
    <property type="entry name" value="Lactamase_B"/>
    <property type="match status" value="1"/>
</dbReference>
<dbReference type="InterPro" id="IPR036388">
    <property type="entry name" value="WH-like_DNA-bd_sf"/>
</dbReference>
<feature type="domain" description="Metallo-beta-lactamase" evidence="1">
    <location>
        <begin position="42"/>
        <end position="251"/>
    </location>
</feature>
<keyword evidence="3" id="KW-1185">Reference proteome</keyword>
<dbReference type="Gene3D" id="3.60.15.10">
    <property type="entry name" value="Ribonuclease Z/Hydroxyacylglutathione hydrolase-like"/>
    <property type="match status" value="1"/>
</dbReference>
<reference evidence="2" key="2">
    <citation type="submission" date="2022-09" db="EMBL/GenBank/DDBJ databases">
        <title>Biosynthetic gene clusters of Dactylosporangioum fulvum.</title>
        <authorList>
            <person name="Caradec T."/>
        </authorList>
    </citation>
    <scope>NUCLEOTIDE SEQUENCE</scope>
    <source>
        <strain evidence="2">NRRL B-16292</strain>
    </source>
</reference>
<sequence>MVDATGIAQREAWLAKVVPPVEQVRPGLWSVPVPMPDSPLRYVLVYAFERPDGIAIIDTGWPTQEAWDALVAGLATIGASVTDVRATLVTHVHSDHHGLSGRVREASGAWIGMHALEAEVLKQGHDPEAVVRRLYRWVLARGGTDADATALGGTADELRPWLMLADPDRLIEDGDRPLPELRAVWTPGHTPGHLCFHDENRGLLFSGDHILPRISPNISLLSDQPDDPLGDFMASLEKAGGLEADEVLPAHEWRFAGLRERTDDLLRHHEARLAEIRGALAAWPGASTWHVAERLTWSRTWPEIQGFIRRSAVGETLAHLARLERLGEVVRGPGPVDAWTLRA</sequence>
<evidence type="ECO:0000259" key="1">
    <source>
        <dbReference type="SMART" id="SM00849"/>
    </source>
</evidence>
<dbReference type="PANTHER" id="PTHR23131">
    <property type="entry name" value="ENDORIBONUCLEASE LACTB2"/>
    <property type="match status" value="1"/>
</dbReference>
<dbReference type="InterPro" id="IPR036866">
    <property type="entry name" value="RibonucZ/Hydroxyglut_hydro"/>
</dbReference>
<name>A0ABY5VR52_9ACTN</name>
<dbReference type="RefSeq" id="WP_259857428.1">
    <property type="nucleotide sequence ID" value="NZ_CP073720.1"/>
</dbReference>
<dbReference type="Pfam" id="PF00753">
    <property type="entry name" value="Lactamase_B"/>
    <property type="match status" value="1"/>
</dbReference>
<dbReference type="PANTHER" id="PTHR23131:SF4">
    <property type="entry name" value="METALLO-BETA-LACTAMASE SUPERFAMILY POTEIN"/>
    <property type="match status" value="1"/>
</dbReference>
<dbReference type="EMBL" id="CP073720">
    <property type="protein sequence ID" value="UWP79670.1"/>
    <property type="molecule type" value="Genomic_DNA"/>
</dbReference>
<dbReference type="SUPFAM" id="SSF56281">
    <property type="entry name" value="Metallo-hydrolase/oxidoreductase"/>
    <property type="match status" value="1"/>
</dbReference>
<gene>
    <name evidence="2" type="ORF">Dfulv_31475</name>
</gene>
<evidence type="ECO:0000313" key="3">
    <source>
        <dbReference type="Proteomes" id="UP001059617"/>
    </source>
</evidence>
<dbReference type="InterPro" id="IPR001279">
    <property type="entry name" value="Metallo-B-lactamas"/>
</dbReference>
<evidence type="ECO:0000313" key="2">
    <source>
        <dbReference type="EMBL" id="UWP79670.1"/>
    </source>
</evidence>
<accession>A0ABY5VR52</accession>
<organism evidence="2 3">
    <name type="scientific">Dactylosporangium fulvum</name>
    <dbReference type="NCBI Taxonomy" id="53359"/>
    <lineage>
        <taxon>Bacteria</taxon>
        <taxon>Bacillati</taxon>
        <taxon>Actinomycetota</taxon>
        <taxon>Actinomycetes</taxon>
        <taxon>Micromonosporales</taxon>
        <taxon>Micromonosporaceae</taxon>
        <taxon>Dactylosporangium</taxon>
    </lineage>
</organism>